<name>A0ABY7W0B5_9BACT</name>
<keyword evidence="2" id="KW-1185">Reference proteome</keyword>
<dbReference type="Gene3D" id="3.30.200.20">
    <property type="entry name" value="Phosphorylase Kinase, domain 1"/>
    <property type="match status" value="1"/>
</dbReference>
<dbReference type="EMBL" id="CP117812">
    <property type="protein sequence ID" value="WDE98424.1"/>
    <property type="molecule type" value="Genomic_DNA"/>
</dbReference>
<proteinExistence type="predicted"/>
<evidence type="ECO:0000313" key="1">
    <source>
        <dbReference type="EMBL" id="WDE98424.1"/>
    </source>
</evidence>
<reference evidence="1 2" key="1">
    <citation type="submission" date="2023-02" db="EMBL/GenBank/DDBJ databases">
        <title>Genome sequence of Lentisphaera profundi SAORIC-696.</title>
        <authorList>
            <person name="Kim e."/>
            <person name="Cho J.-C."/>
            <person name="Choi A."/>
            <person name="Kang I."/>
        </authorList>
    </citation>
    <scope>NUCLEOTIDE SEQUENCE [LARGE SCALE GENOMIC DNA]</scope>
    <source>
        <strain evidence="1 2">SAORIC-696</strain>
    </source>
</reference>
<protein>
    <submittedName>
        <fullName evidence="1">Uncharacterized protein</fullName>
    </submittedName>
</protein>
<dbReference type="Proteomes" id="UP001214250">
    <property type="component" value="Chromosome 2"/>
</dbReference>
<organism evidence="1 2">
    <name type="scientific">Lentisphaera profundi</name>
    <dbReference type="NCBI Taxonomy" id="1658616"/>
    <lineage>
        <taxon>Bacteria</taxon>
        <taxon>Pseudomonadati</taxon>
        <taxon>Lentisphaerota</taxon>
        <taxon>Lentisphaeria</taxon>
        <taxon>Lentisphaerales</taxon>
        <taxon>Lentisphaeraceae</taxon>
        <taxon>Lentisphaera</taxon>
    </lineage>
</organism>
<gene>
    <name evidence="1" type="ORF">PQO03_21675</name>
</gene>
<sequence length="101" mass="11610">MIQKTIVADEEFNDEAREKISSNFNSRFNTIVSNTEYLDKHDDGGLDFYDELESLFGEIEKFSEGGQGEIKTAKDKKLHRYVALKSLKKDFLDNPAIVILF</sequence>
<accession>A0ABY7W0B5</accession>
<evidence type="ECO:0000313" key="2">
    <source>
        <dbReference type="Proteomes" id="UP001214250"/>
    </source>
</evidence>
<dbReference type="RefSeq" id="WP_274153297.1">
    <property type="nucleotide sequence ID" value="NZ_CP117812.1"/>
</dbReference>